<dbReference type="EMBL" id="UGSO01000001">
    <property type="protein sequence ID" value="SUB14447.1"/>
    <property type="molecule type" value="Genomic_DNA"/>
</dbReference>
<evidence type="ECO:0000313" key="2">
    <source>
        <dbReference type="Proteomes" id="UP000254640"/>
    </source>
</evidence>
<name>A0A379A9F2_ENTAG</name>
<evidence type="ECO:0000313" key="1">
    <source>
        <dbReference type="EMBL" id="SUB14447.1"/>
    </source>
</evidence>
<dbReference type="InterPro" id="IPR020568">
    <property type="entry name" value="Ribosomal_Su5_D2-typ_SF"/>
</dbReference>
<proteinExistence type="predicted"/>
<keyword evidence="2" id="KW-1185">Reference proteome</keyword>
<dbReference type="AlphaFoldDB" id="A0A379A9F2"/>
<protein>
    <submittedName>
        <fullName evidence="1">Competence protein ComM</fullName>
    </submittedName>
</protein>
<accession>A0A379A9F2</accession>
<dbReference type="SUPFAM" id="SSF54211">
    <property type="entry name" value="Ribosomal protein S5 domain 2-like"/>
    <property type="match status" value="1"/>
</dbReference>
<gene>
    <name evidence="1" type="primary">comM_2</name>
    <name evidence="1" type="ORF">NCTC9381_00295</name>
</gene>
<organism evidence="1 2">
    <name type="scientific">Enterobacter agglomerans</name>
    <name type="common">Erwinia herbicola</name>
    <name type="synonym">Pantoea agglomerans</name>
    <dbReference type="NCBI Taxonomy" id="549"/>
    <lineage>
        <taxon>Bacteria</taxon>
        <taxon>Pseudomonadati</taxon>
        <taxon>Pseudomonadota</taxon>
        <taxon>Gammaproteobacteria</taxon>
        <taxon>Enterobacterales</taxon>
        <taxon>Erwiniaceae</taxon>
        <taxon>Pantoea</taxon>
        <taxon>Pantoea agglomerans group</taxon>
    </lineage>
</organism>
<dbReference type="Proteomes" id="UP000254640">
    <property type="component" value="Unassembled WGS sequence"/>
</dbReference>
<reference evidence="1 2" key="1">
    <citation type="submission" date="2018-06" db="EMBL/GenBank/DDBJ databases">
        <authorList>
            <consortium name="Pathogen Informatics"/>
            <person name="Doyle S."/>
        </authorList>
    </citation>
    <scope>NUCLEOTIDE SEQUENCE [LARGE SCALE GENOMIC DNA]</scope>
    <source>
        <strain evidence="1 2">NCTC9381</strain>
    </source>
</reference>
<sequence length="85" mass="8773">MAIAILVASEQLPADKLTHYEFLGELALDGALCGVQGAIPAAMVAIQAGRQLVLSAENQCDAGLIRQGLVAGCLSPQRSVRLSAQ</sequence>
<dbReference type="Pfam" id="PF13541">
    <property type="entry name" value="ChlI"/>
    <property type="match status" value="1"/>
</dbReference>